<evidence type="ECO:0000256" key="1">
    <source>
        <dbReference type="SAM" id="MobiDB-lite"/>
    </source>
</evidence>
<accession>A0AAN4Z2C0</accession>
<name>A0AAN4Z2C0_9BILA</name>
<feature type="non-terminal residue" evidence="2">
    <location>
        <position position="1"/>
    </location>
</feature>
<evidence type="ECO:0000313" key="3">
    <source>
        <dbReference type="Proteomes" id="UP001328107"/>
    </source>
</evidence>
<keyword evidence="3" id="KW-1185">Reference proteome</keyword>
<feature type="compositionally biased region" description="Basic residues" evidence="1">
    <location>
        <begin position="1"/>
        <end position="14"/>
    </location>
</feature>
<gene>
    <name evidence="2" type="ORF">PMAYCL1PPCAC_00160</name>
</gene>
<feature type="compositionally biased region" description="Pro residues" evidence="1">
    <location>
        <begin position="73"/>
        <end position="82"/>
    </location>
</feature>
<reference evidence="3" key="1">
    <citation type="submission" date="2022-10" db="EMBL/GenBank/DDBJ databases">
        <title>Genome assembly of Pristionchus species.</title>
        <authorList>
            <person name="Yoshida K."/>
            <person name="Sommer R.J."/>
        </authorList>
    </citation>
    <scope>NUCLEOTIDE SEQUENCE [LARGE SCALE GENOMIC DNA]</scope>
    <source>
        <strain evidence="3">RS5460</strain>
    </source>
</reference>
<dbReference type="Proteomes" id="UP001328107">
    <property type="component" value="Unassembled WGS sequence"/>
</dbReference>
<evidence type="ECO:0000313" key="2">
    <source>
        <dbReference type="EMBL" id="GMR29965.1"/>
    </source>
</evidence>
<comment type="caution">
    <text evidence="2">The sequence shown here is derived from an EMBL/GenBank/DDBJ whole genome shotgun (WGS) entry which is preliminary data.</text>
</comment>
<feature type="compositionally biased region" description="Acidic residues" evidence="1">
    <location>
        <begin position="61"/>
        <end position="70"/>
    </location>
</feature>
<dbReference type="AlphaFoldDB" id="A0AAN4Z2C0"/>
<proteinExistence type="predicted"/>
<feature type="compositionally biased region" description="Acidic residues" evidence="1">
    <location>
        <begin position="37"/>
        <end position="47"/>
    </location>
</feature>
<sequence>RRRKWRRTRRKKRRSTEEERCRTRHRRNHEAERMGVDEDGIMPLDDEEVRRNDGRRGEGFDMMEEDEEALADPPAPVRPRSPSPDMRVENDEAGDPETGGNQEKGRQQKGAAARKR</sequence>
<feature type="non-terminal residue" evidence="2">
    <location>
        <position position="116"/>
    </location>
</feature>
<organism evidence="2 3">
    <name type="scientific">Pristionchus mayeri</name>
    <dbReference type="NCBI Taxonomy" id="1317129"/>
    <lineage>
        <taxon>Eukaryota</taxon>
        <taxon>Metazoa</taxon>
        <taxon>Ecdysozoa</taxon>
        <taxon>Nematoda</taxon>
        <taxon>Chromadorea</taxon>
        <taxon>Rhabditida</taxon>
        <taxon>Rhabditina</taxon>
        <taxon>Diplogasteromorpha</taxon>
        <taxon>Diplogasteroidea</taxon>
        <taxon>Neodiplogasteridae</taxon>
        <taxon>Pristionchus</taxon>
    </lineage>
</organism>
<dbReference type="EMBL" id="BTRK01000001">
    <property type="protein sequence ID" value="GMR29965.1"/>
    <property type="molecule type" value="Genomic_DNA"/>
</dbReference>
<feature type="compositionally biased region" description="Basic and acidic residues" evidence="1">
    <location>
        <begin position="48"/>
        <end position="59"/>
    </location>
</feature>
<protein>
    <submittedName>
        <fullName evidence="2">Uncharacterized protein</fullName>
    </submittedName>
</protein>
<feature type="region of interest" description="Disordered" evidence="1">
    <location>
        <begin position="1"/>
        <end position="116"/>
    </location>
</feature>